<sequence length="64" mass="6941">MEDMGLQGSRPSICPPVLISSIPDDTPRPSSAVGDKDEDEDEDQVEAGSSRPKRKKKDGLMDLI</sequence>
<protein>
    <submittedName>
        <fullName evidence="2">Uncharacterized protein</fullName>
    </submittedName>
</protein>
<organism evidence="2 3">
    <name type="scientific">Dissostichus mawsoni</name>
    <name type="common">Antarctic cod</name>
    <dbReference type="NCBI Taxonomy" id="36200"/>
    <lineage>
        <taxon>Eukaryota</taxon>
        <taxon>Metazoa</taxon>
        <taxon>Chordata</taxon>
        <taxon>Craniata</taxon>
        <taxon>Vertebrata</taxon>
        <taxon>Euteleostomi</taxon>
        <taxon>Actinopterygii</taxon>
        <taxon>Neopterygii</taxon>
        <taxon>Teleostei</taxon>
        <taxon>Neoteleostei</taxon>
        <taxon>Acanthomorphata</taxon>
        <taxon>Eupercaria</taxon>
        <taxon>Perciformes</taxon>
        <taxon>Notothenioidei</taxon>
        <taxon>Nototheniidae</taxon>
        <taxon>Dissostichus</taxon>
    </lineage>
</organism>
<dbReference type="OrthoDB" id="8933168at2759"/>
<accession>A0A7J5YJF7</accession>
<feature type="compositionally biased region" description="Acidic residues" evidence="1">
    <location>
        <begin position="36"/>
        <end position="45"/>
    </location>
</feature>
<reference evidence="2 3" key="1">
    <citation type="submission" date="2020-03" db="EMBL/GenBank/DDBJ databases">
        <title>Dissostichus mawsoni Genome sequencing and assembly.</title>
        <authorList>
            <person name="Park H."/>
        </authorList>
    </citation>
    <scope>NUCLEOTIDE SEQUENCE [LARGE SCALE GENOMIC DNA]</scope>
    <source>
        <strain evidence="2">DM0001</strain>
        <tissue evidence="2">Muscle</tissue>
    </source>
</reference>
<dbReference type="AlphaFoldDB" id="A0A7J5YJF7"/>
<proteinExistence type="predicted"/>
<dbReference type="EMBL" id="JAAKFY010000011">
    <property type="protein sequence ID" value="KAF3849585.1"/>
    <property type="molecule type" value="Genomic_DNA"/>
</dbReference>
<comment type="caution">
    <text evidence="2">The sequence shown here is derived from an EMBL/GenBank/DDBJ whole genome shotgun (WGS) entry which is preliminary data.</text>
</comment>
<evidence type="ECO:0000313" key="3">
    <source>
        <dbReference type="Proteomes" id="UP000518266"/>
    </source>
</evidence>
<feature type="region of interest" description="Disordered" evidence="1">
    <location>
        <begin position="1"/>
        <end position="64"/>
    </location>
</feature>
<keyword evidence="3" id="KW-1185">Reference proteome</keyword>
<name>A0A7J5YJF7_DISMA</name>
<evidence type="ECO:0000313" key="2">
    <source>
        <dbReference type="EMBL" id="KAF3849585.1"/>
    </source>
</evidence>
<dbReference type="Proteomes" id="UP000518266">
    <property type="component" value="Unassembled WGS sequence"/>
</dbReference>
<evidence type="ECO:0000256" key="1">
    <source>
        <dbReference type="SAM" id="MobiDB-lite"/>
    </source>
</evidence>
<gene>
    <name evidence="2" type="ORF">F7725_019304</name>
</gene>